<dbReference type="Proteomes" id="UP000219559">
    <property type="component" value="Unassembled WGS sequence"/>
</dbReference>
<reference evidence="7 8" key="1">
    <citation type="submission" date="2017-04" db="EMBL/GenBank/DDBJ databases">
        <title>A new member of the family Flavobacteriaceae isolated from ascidians.</title>
        <authorList>
            <person name="Chen L."/>
        </authorList>
    </citation>
    <scope>NUCLEOTIDE SEQUENCE [LARGE SCALE GENOMIC DNA]</scope>
    <source>
        <strain evidence="7 8">HQA918</strain>
    </source>
</reference>
<keyword evidence="3" id="KW-0732">Signal</keyword>
<dbReference type="RefSeq" id="WP_097440579.1">
    <property type="nucleotide sequence ID" value="NZ_KZ300476.1"/>
</dbReference>
<evidence type="ECO:0000256" key="5">
    <source>
        <dbReference type="ARBA" id="ARBA00023237"/>
    </source>
</evidence>
<evidence type="ECO:0000259" key="6">
    <source>
        <dbReference type="Pfam" id="PF07980"/>
    </source>
</evidence>
<gene>
    <name evidence="7" type="ORF">B7P33_09230</name>
</gene>
<evidence type="ECO:0000256" key="4">
    <source>
        <dbReference type="ARBA" id="ARBA00023136"/>
    </source>
</evidence>
<feature type="domain" description="RagB/SusD" evidence="6">
    <location>
        <begin position="328"/>
        <end position="534"/>
    </location>
</feature>
<protein>
    <recommendedName>
        <fullName evidence="6">RagB/SusD domain-containing protein</fullName>
    </recommendedName>
</protein>
<dbReference type="SUPFAM" id="SSF48452">
    <property type="entry name" value="TPR-like"/>
    <property type="match status" value="1"/>
</dbReference>
<comment type="caution">
    <text evidence="7">The sequence shown here is derived from an EMBL/GenBank/DDBJ whole genome shotgun (WGS) entry which is preliminary data.</text>
</comment>
<evidence type="ECO:0000313" key="7">
    <source>
        <dbReference type="EMBL" id="PCE64458.1"/>
    </source>
</evidence>
<dbReference type="PROSITE" id="PS51257">
    <property type="entry name" value="PROKAR_LIPOPROTEIN"/>
    <property type="match status" value="1"/>
</dbReference>
<proteinExistence type="inferred from homology"/>
<dbReference type="AlphaFoldDB" id="A0A2A4G8Z9"/>
<dbReference type="InterPro" id="IPR012944">
    <property type="entry name" value="SusD_RagB_dom"/>
</dbReference>
<evidence type="ECO:0000256" key="2">
    <source>
        <dbReference type="ARBA" id="ARBA00006275"/>
    </source>
</evidence>
<evidence type="ECO:0000256" key="3">
    <source>
        <dbReference type="ARBA" id="ARBA00022729"/>
    </source>
</evidence>
<keyword evidence="5" id="KW-0998">Cell outer membrane</keyword>
<organism evidence="7 8">
    <name type="scientific">Sediminicola luteus</name>
    <dbReference type="NCBI Taxonomy" id="319238"/>
    <lineage>
        <taxon>Bacteria</taxon>
        <taxon>Pseudomonadati</taxon>
        <taxon>Bacteroidota</taxon>
        <taxon>Flavobacteriia</taxon>
        <taxon>Flavobacteriales</taxon>
        <taxon>Flavobacteriaceae</taxon>
        <taxon>Sediminicola</taxon>
    </lineage>
</organism>
<name>A0A2A4G8Z9_9FLAO</name>
<accession>A0A2A4G8Z9</accession>
<dbReference type="EMBL" id="NBWU01000003">
    <property type="protein sequence ID" value="PCE64458.1"/>
    <property type="molecule type" value="Genomic_DNA"/>
</dbReference>
<dbReference type="OrthoDB" id="5694214at2"/>
<comment type="subcellular location">
    <subcellularLocation>
        <location evidence="1">Cell outer membrane</location>
    </subcellularLocation>
</comment>
<dbReference type="InterPro" id="IPR011990">
    <property type="entry name" value="TPR-like_helical_dom_sf"/>
</dbReference>
<comment type="similarity">
    <text evidence="2">Belongs to the SusD family.</text>
</comment>
<dbReference type="GO" id="GO:0009279">
    <property type="term" value="C:cell outer membrane"/>
    <property type="evidence" value="ECO:0007669"/>
    <property type="project" value="UniProtKB-SubCell"/>
</dbReference>
<dbReference type="Gene3D" id="1.25.40.390">
    <property type="match status" value="1"/>
</dbReference>
<keyword evidence="4" id="KW-0472">Membrane</keyword>
<dbReference type="Pfam" id="PF07980">
    <property type="entry name" value="SusD_RagB"/>
    <property type="match status" value="1"/>
</dbReference>
<sequence length="534" mass="59540">MKKSYLIGLFTFLGIVSCNIEEEILDEALGKELIDNAQVENLIAPAYNQLRDVYGHRALFALQDYSSDNAMLPTRQNDWFDGGTFQELHRHDWTATHAYVRDTWNHLMSGIGNATQALTLVDPDSREHAEMLGLLAFYMATTLDLYDQVPYRGITDIDFNAPSTILKGEAAFTEIISILDQAMPKLGSGKDGVRFNQDAAKALKARMYLNRGVYQNRYGSATFDSADMQEVITLCSELIGSGNYALESEDYFKLFDPDNEGNSEIIFAVKNELTSPSLGGASVTRNSTNGMSRGYFLTPSRGIRGSDAGCTLPEFLDTFDAENDPRFAKRFYPAEEGAIPLEEYIISRGFQEGQQYGAKIVDGAFSYNADGLLEITALRSTRDQSLANHTRDVNLIAVNQSTGVRVIKWGIDTRNDNRNDTAVDIPIFRLADIYLMRAEAEARNGGSALNDVNAVRTARGGADFALAAADLSDVYNERGFEFYWEYHRRTDQIRFGKWEDSWTDKTSSDTNYRIYPIPPASVAVTPGLEQNPGY</sequence>
<keyword evidence="8" id="KW-1185">Reference proteome</keyword>
<evidence type="ECO:0000313" key="8">
    <source>
        <dbReference type="Proteomes" id="UP000219559"/>
    </source>
</evidence>
<evidence type="ECO:0000256" key="1">
    <source>
        <dbReference type="ARBA" id="ARBA00004442"/>
    </source>
</evidence>